<protein>
    <submittedName>
        <fullName evidence="1">Thioesterase</fullName>
    </submittedName>
</protein>
<sequence>MRAVEDRITTSRQRPRHASANIRTWIGFRQFMSLVEEAVLCWFRESGYGPQELYHRYGLGLEIIDSSVLLPATLEIDDEVDAEVGWVAPGRFRVRLSVVRDGRPVTALRGRVSVALVVERDDAVPAALPPALVSLIVPNVRAAADPVGPPRGEGPFNWFWRMRYFHCHYSDRVQHGTYVQALEEVVDRFLASRGLAVPRLLDERGWIPVVSRARVRLLADAHMGDHMRTTFVVGDIVGDRAFDGRMDCYTLGSGDQRHVATATILHGYAISGGVGAGTLARLDPATIEALTRGRQ</sequence>
<dbReference type="AlphaFoldDB" id="A0A5B2XSE9"/>
<gene>
    <name evidence="1" type="ORF">F0L68_04460</name>
</gene>
<dbReference type="Proteomes" id="UP000323454">
    <property type="component" value="Unassembled WGS sequence"/>
</dbReference>
<accession>A0A5B2XSE9</accession>
<comment type="caution">
    <text evidence="1">The sequence shown here is derived from an EMBL/GenBank/DDBJ whole genome shotgun (WGS) entry which is preliminary data.</text>
</comment>
<dbReference type="OrthoDB" id="4556615at2"/>
<dbReference type="RefSeq" id="WP_149848099.1">
    <property type="nucleotide sequence ID" value="NZ_VUOB01000005.1"/>
</dbReference>
<organism evidence="1 2">
    <name type="scientific">Solihabitans fulvus</name>
    <dbReference type="NCBI Taxonomy" id="1892852"/>
    <lineage>
        <taxon>Bacteria</taxon>
        <taxon>Bacillati</taxon>
        <taxon>Actinomycetota</taxon>
        <taxon>Actinomycetes</taxon>
        <taxon>Pseudonocardiales</taxon>
        <taxon>Pseudonocardiaceae</taxon>
        <taxon>Solihabitans</taxon>
    </lineage>
</organism>
<evidence type="ECO:0000313" key="1">
    <source>
        <dbReference type="EMBL" id="KAA2265814.1"/>
    </source>
</evidence>
<dbReference type="EMBL" id="VUOB01000005">
    <property type="protein sequence ID" value="KAA2265814.1"/>
    <property type="molecule type" value="Genomic_DNA"/>
</dbReference>
<dbReference type="Gene3D" id="3.10.129.10">
    <property type="entry name" value="Hotdog Thioesterase"/>
    <property type="match status" value="2"/>
</dbReference>
<reference evidence="1 2" key="1">
    <citation type="submission" date="2019-09" db="EMBL/GenBank/DDBJ databases">
        <title>Goodfellowia gen. nov., a new genus of the Pseudonocardineae related to Actinoalloteichus, containing Goodfellowia coeruleoviolacea gen. nov., comb. nov. gen. nov., comb. nov.</title>
        <authorList>
            <person name="Labeda D."/>
        </authorList>
    </citation>
    <scope>NUCLEOTIDE SEQUENCE [LARGE SCALE GENOMIC DNA]</scope>
    <source>
        <strain evidence="1 2">AN110305</strain>
    </source>
</reference>
<proteinExistence type="predicted"/>
<dbReference type="Pfam" id="PF13279">
    <property type="entry name" value="4HBT_2"/>
    <property type="match status" value="1"/>
</dbReference>
<evidence type="ECO:0000313" key="2">
    <source>
        <dbReference type="Proteomes" id="UP000323454"/>
    </source>
</evidence>
<keyword evidence="2" id="KW-1185">Reference proteome</keyword>
<name>A0A5B2XSE9_9PSEU</name>
<dbReference type="InterPro" id="IPR029069">
    <property type="entry name" value="HotDog_dom_sf"/>
</dbReference>
<dbReference type="SUPFAM" id="SSF54637">
    <property type="entry name" value="Thioesterase/thiol ester dehydrase-isomerase"/>
    <property type="match status" value="2"/>
</dbReference>
<reference evidence="1 2" key="2">
    <citation type="submission" date="2019-09" db="EMBL/GenBank/DDBJ databases">
        <authorList>
            <person name="Jin C."/>
        </authorList>
    </citation>
    <scope>NUCLEOTIDE SEQUENCE [LARGE SCALE GENOMIC DNA]</scope>
    <source>
        <strain evidence="1 2">AN110305</strain>
    </source>
</reference>